<reference evidence="2 3" key="1">
    <citation type="submission" date="2020-03" db="EMBL/GenBank/DDBJ databases">
        <title>Soil Listeria distribution.</title>
        <authorList>
            <person name="Liao J."/>
            <person name="Wiedmann M."/>
        </authorList>
    </citation>
    <scope>NUCLEOTIDE SEQUENCE [LARGE SCALE GENOMIC DNA]</scope>
    <source>
        <strain evidence="2 3">FSL L7-1614</strain>
    </source>
</reference>
<dbReference type="AlphaFoldDB" id="A0A841YZJ8"/>
<feature type="transmembrane region" description="Helical" evidence="1">
    <location>
        <begin position="6"/>
        <end position="25"/>
    </location>
</feature>
<dbReference type="EMBL" id="JAARQN010000007">
    <property type="protein sequence ID" value="MBC1457987.1"/>
    <property type="molecule type" value="Genomic_DNA"/>
</dbReference>
<name>A0A841YZJ8_9LIST</name>
<keyword evidence="1" id="KW-0812">Transmembrane</keyword>
<dbReference type="Proteomes" id="UP000569903">
    <property type="component" value="Unassembled WGS sequence"/>
</dbReference>
<organism evidence="2 3">
    <name type="scientific">Listeria newyorkensis</name>
    <dbReference type="NCBI Taxonomy" id="1497681"/>
    <lineage>
        <taxon>Bacteria</taxon>
        <taxon>Bacillati</taxon>
        <taxon>Bacillota</taxon>
        <taxon>Bacilli</taxon>
        <taxon>Bacillales</taxon>
        <taxon>Listeriaceae</taxon>
        <taxon>Listeria</taxon>
    </lineage>
</organism>
<accession>A0A841YZJ8</accession>
<evidence type="ECO:0000313" key="2">
    <source>
        <dbReference type="EMBL" id="MBC1457987.1"/>
    </source>
</evidence>
<evidence type="ECO:0000256" key="1">
    <source>
        <dbReference type="SAM" id="Phobius"/>
    </source>
</evidence>
<sequence length="115" mass="13245">MKKYIFTGLIVIIAGAAIYFTYQYYHTKNMAINSYEQYIKKQGVPKSDIKESKTTLNILTGNFETISYYTSDPDYKYQYIYLKKLNETVLGVYSVPLGGNSGVDKGMKYKILENE</sequence>
<keyword evidence="1" id="KW-0472">Membrane</keyword>
<keyword evidence="1" id="KW-1133">Transmembrane helix</keyword>
<dbReference type="InterPro" id="IPR021486">
    <property type="entry name" value="DUF3139"/>
</dbReference>
<evidence type="ECO:0000313" key="3">
    <source>
        <dbReference type="Proteomes" id="UP000569903"/>
    </source>
</evidence>
<comment type="caution">
    <text evidence="2">The sequence shown here is derived from an EMBL/GenBank/DDBJ whole genome shotgun (WGS) entry which is preliminary data.</text>
</comment>
<dbReference type="Pfam" id="PF11337">
    <property type="entry name" value="DUF3139"/>
    <property type="match status" value="1"/>
</dbReference>
<protein>
    <submittedName>
        <fullName evidence="2">DUF3139 domain-containing protein</fullName>
    </submittedName>
</protein>
<proteinExistence type="predicted"/>
<gene>
    <name evidence="2" type="ORF">HB850_09465</name>
</gene>
<dbReference type="RefSeq" id="WP_185389226.1">
    <property type="nucleotide sequence ID" value="NZ_JAARQN010000007.1"/>
</dbReference>